<dbReference type="PROSITE" id="PS51257">
    <property type="entry name" value="PROKAR_LIPOPROTEIN"/>
    <property type="match status" value="1"/>
</dbReference>
<name>A0ABX2TM98_9PROT</name>
<comment type="caution">
    <text evidence="2">The sequence shown here is derived from an EMBL/GenBank/DDBJ whole genome shotgun (WGS) entry which is preliminary data.</text>
</comment>
<protein>
    <submittedName>
        <fullName evidence="2">Uncharacterized protein</fullName>
    </submittedName>
</protein>
<reference evidence="2 3" key="1">
    <citation type="submission" date="2020-05" db="EMBL/GenBank/DDBJ databases">
        <title>Azospirillum oleiclasticum sp. nov, a nitrogen-fixing and heavy crude oil-emulsifying bacterium isolated from the crude oil of Yumen Oilfield.</title>
        <authorList>
            <person name="Wu D."/>
            <person name="Cai M."/>
            <person name="Zhang X."/>
        </authorList>
    </citation>
    <scope>NUCLEOTIDE SEQUENCE [LARGE SCALE GENOMIC DNA]</scope>
    <source>
        <strain evidence="2 3">ROY-1-1-2</strain>
    </source>
</reference>
<proteinExistence type="predicted"/>
<sequence>MSLEQHRWNRLDAIARTTGMPVNATSASCTAGCPPAPSLAACREGQPDNRTPESGNGRSDRRGRRLRADRPPHS</sequence>
<accession>A0ABX2TM98</accession>
<keyword evidence="3" id="KW-1185">Reference proteome</keyword>
<feature type="region of interest" description="Disordered" evidence="1">
    <location>
        <begin position="40"/>
        <end position="74"/>
    </location>
</feature>
<evidence type="ECO:0000313" key="2">
    <source>
        <dbReference type="EMBL" id="NYZ24378.1"/>
    </source>
</evidence>
<evidence type="ECO:0000256" key="1">
    <source>
        <dbReference type="SAM" id="MobiDB-lite"/>
    </source>
</evidence>
<organism evidence="2 3">
    <name type="scientific">Azospirillum oleiclasticum</name>
    <dbReference type="NCBI Taxonomy" id="2735135"/>
    <lineage>
        <taxon>Bacteria</taxon>
        <taxon>Pseudomonadati</taxon>
        <taxon>Pseudomonadota</taxon>
        <taxon>Alphaproteobacteria</taxon>
        <taxon>Rhodospirillales</taxon>
        <taxon>Azospirillaceae</taxon>
        <taxon>Azospirillum</taxon>
    </lineage>
</organism>
<gene>
    <name evidence="2" type="ORF">HND93_32125</name>
</gene>
<dbReference type="EMBL" id="JABFDB010000039">
    <property type="protein sequence ID" value="NYZ24378.1"/>
    <property type="molecule type" value="Genomic_DNA"/>
</dbReference>
<dbReference type="Proteomes" id="UP000584642">
    <property type="component" value="Unassembled WGS sequence"/>
</dbReference>
<evidence type="ECO:0000313" key="3">
    <source>
        <dbReference type="Proteomes" id="UP000584642"/>
    </source>
</evidence>